<name>B2ICA6_BEII9</name>
<keyword evidence="1" id="KW-0547">Nucleotide-binding</keyword>
<keyword evidence="5" id="KW-0456">Lyase</keyword>
<evidence type="ECO:0000313" key="6">
    <source>
        <dbReference type="Proteomes" id="UP000001695"/>
    </source>
</evidence>
<dbReference type="InterPro" id="IPR029000">
    <property type="entry name" value="Cyclophilin-like_dom_sf"/>
</dbReference>
<evidence type="ECO:0000259" key="4">
    <source>
        <dbReference type="SMART" id="SM00797"/>
    </source>
</evidence>
<dbReference type="SMART" id="SM00797">
    <property type="entry name" value="AHS2"/>
    <property type="match status" value="1"/>
</dbReference>
<evidence type="ECO:0000313" key="5">
    <source>
        <dbReference type="EMBL" id="ACB96703.1"/>
    </source>
</evidence>
<dbReference type="InterPro" id="IPR052708">
    <property type="entry name" value="PxpC"/>
</dbReference>
<dbReference type="STRING" id="395963.Bind_3142"/>
<dbReference type="InterPro" id="IPR003778">
    <property type="entry name" value="CT_A_B"/>
</dbReference>
<dbReference type="RefSeq" id="WP_012386051.1">
    <property type="nucleotide sequence ID" value="NC_010581.1"/>
</dbReference>
<feature type="domain" description="Carboxyltransferase" evidence="4">
    <location>
        <begin position="24"/>
        <end position="308"/>
    </location>
</feature>
<dbReference type="eggNOG" id="COG1984">
    <property type="taxonomic scope" value="Bacteria"/>
</dbReference>
<dbReference type="SUPFAM" id="SSF50891">
    <property type="entry name" value="Cyclophilin-like"/>
    <property type="match status" value="1"/>
</dbReference>
<dbReference type="HOGENOM" id="CLU_028967_0_1_5"/>
<dbReference type="Proteomes" id="UP000001695">
    <property type="component" value="Chromosome"/>
</dbReference>
<dbReference type="KEGG" id="bid:Bind_3142"/>
<dbReference type="GO" id="GO:0016787">
    <property type="term" value="F:hydrolase activity"/>
    <property type="evidence" value="ECO:0007669"/>
    <property type="project" value="UniProtKB-KW"/>
</dbReference>
<protein>
    <submittedName>
        <fullName evidence="5">Urea amidolyase related protein</fullName>
    </submittedName>
</protein>
<keyword evidence="6" id="KW-1185">Reference proteome</keyword>
<accession>B2ICA6</accession>
<dbReference type="OrthoDB" id="9768696at2"/>
<evidence type="ECO:0000256" key="3">
    <source>
        <dbReference type="ARBA" id="ARBA00022840"/>
    </source>
</evidence>
<dbReference type="AlphaFoldDB" id="B2ICA6"/>
<evidence type="ECO:0000256" key="2">
    <source>
        <dbReference type="ARBA" id="ARBA00022801"/>
    </source>
</evidence>
<reference evidence="5 6" key="2">
    <citation type="journal article" date="2010" name="J. Bacteriol.">
        <title>Complete genome sequence of Beijerinckia indica subsp. indica.</title>
        <authorList>
            <person name="Tamas I."/>
            <person name="Dedysh S.N."/>
            <person name="Liesack W."/>
            <person name="Stott M.B."/>
            <person name="Alam M."/>
            <person name="Murrell J.C."/>
            <person name="Dunfield P.F."/>
        </authorList>
    </citation>
    <scope>NUCLEOTIDE SEQUENCE [LARGE SCALE GENOMIC DNA]</scope>
    <source>
        <strain evidence="6">ATCC 9039 / DSM 1715 / NCIMB 8712</strain>
    </source>
</reference>
<keyword evidence="3" id="KW-0067">ATP-binding</keyword>
<dbReference type="EMBL" id="CP001016">
    <property type="protein sequence ID" value="ACB96703.1"/>
    <property type="molecule type" value="Genomic_DNA"/>
</dbReference>
<dbReference type="PANTHER" id="PTHR43309:SF3">
    <property type="entry name" value="5-OXOPROLINASE SUBUNIT C"/>
    <property type="match status" value="1"/>
</dbReference>
<dbReference type="GO" id="GO:0005524">
    <property type="term" value="F:ATP binding"/>
    <property type="evidence" value="ECO:0007669"/>
    <property type="project" value="UniProtKB-KW"/>
</dbReference>
<organism evidence="5 6">
    <name type="scientific">Beijerinckia indica subsp. indica (strain ATCC 9039 / DSM 1715 / NCIMB 8712)</name>
    <dbReference type="NCBI Taxonomy" id="395963"/>
    <lineage>
        <taxon>Bacteria</taxon>
        <taxon>Pseudomonadati</taxon>
        <taxon>Pseudomonadota</taxon>
        <taxon>Alphaproteobacteria</taxon>
        <taxon>Hyphomicrobiales</taxon>
        <taxon>Beijerinckiaceae</taxon>
        <taxon>Beijerinckia</taxon>
    </lineage>
</organism>
<dbReference type="PANTHER" id="PTHR43309">
    <property type="entry name" value="5-OXOPROLINASE SUBUNIT C"/>
    <property type="match status" value="1"/>
</dbReference>
<evidence type="ECO:0000256" key="1">
    <source>
        <dbReference type="ARBA" id="ARBA00022741"/>
    </source>
</evidence>
<proteinExistence type="predicted"/>
<dbReference type="Gene3D" id="2.40.100.10">
    <property type="entry name" value="Cyclophilin-like"/>
    <property type="match status" value="1"/>
</dbReference>
<reference evidence="6" key="1">
    <citation type="submission" date="2008-03" db="EMBL/GenBank/DDBJ databases">
        <title>Complete sequence of chromosome of Beijerinckia indica subsp. indica ATCC 9039.</title>
        <authorList>
            <consortium name="US DOE Joint Genome Institute"/>
            <person name="Copeland A."/>
            <person name="Lucas S."/>
            <person name="Lapidus A."/>
            <person name="Glavina del Rio T."/>
            <person name="Dalin E."/>
            <person name="Tice H."/>
            <person name="Bruce D."/>
            <person name="Goodwin L."/>
            <person name="Pitluck S."/>
            <person name="LaButti K."/>
            <person name="Schmutz J."/>
            <person name="Larimer F."/>
            <person name="Land M."/>
            <person name="Hauser L."/>
            <person name="Kyrpides N."/>
            <person name="Mikhailova N."/>
            <person name="Dunfield P.F."/>
            <person name="Dedysh S.N."/>
            <person name="Liesack W."/>
            <person name="Saw J.H."/>
            <person name="Alam M."/>
            <person name="Chen Y."/>
            <person name="Murrell J.C."/>
            <person name="Richardson P."/>
        </authorList>
    </citation>
    <scope>NUCLEOTIDE SEQUENCE [LARGE SCALE GENOMIC DNA]</scope>
    <source>
        <strain evidence="6">ATCC 9039 / DSM 1715 / NCIMB 8712</strain>
    </source>
</reference>
<keyword evidence="2" id="KW-0378">Hydrolase</keyword>
<gene>
    <name evidence="5" type="ordered locus">Bind_3142</name>
</gene>
<dbReference type="GO" id="GO:0016829">
    <property type="term" value="F:lyase activity"/>
    <property type="evidence" value="ECO:0007669"/>
    <property type="project" value="UniProtKB-KW"/>
</dbReference>
<dbReference type="Pfam" id="PF02626">
    <property type="entry name" value="CT_A_B"/>
    <property type="match status" value="1"/>
</dbReference>
<sequence>MSLRILHAGPGATIQDGGRFFHQRHGVTPAGPMDWVAFRTANLALGNTLDAAALEIAIGGLDLSCEERPQAIAFCGGAFEWRRNGHALPKAACLTLQPGETLTARPGAGAPGSCWGSWTYLAVAGGFATPPVMGSRATHTRSGLGGLEGRMMRKGDLLPTEAKVLAVPDQSLEAPWLAPRPALLRVVPGPQEDYFTPEAIECFYSGVFTLSPVMDRMAYRLEGPRIAHARGFNIISDGIAEGAIQIAGDQHPLILMADHQPTGGYPKIGHVIRADFGTLAQLRPGASLRFTPVSPAAAREALFALEAMVATTQDYLQPLFRPPTTESLLAANLIGGMVDALTAGVQP</sequence>